<dbReference type="GO" id="GO:0000155">
    <property type="term" value="F:phosphorelay sensor kinase activity"/>
    <property type="evidence" value="ECO:0007669"/>
    <property type="project" value="InterPro"/>
</dbReference>
<reference evidence="4 5" key="1">
    <citation type="submission" date="2016-08" db="EMBL/GenBank/DDBJ databases">
        <title>A novel genetic cassette of butanologenic Thermoanaerobacterium thermosaccharolyticum that directly convert cellulose to butanol.</title>
        <authorList>
            <person name="Li T."/>
            <person name="He J."/>
        </authorList>
    </citation>
    <scope>NUCLEOTIDE SEQUENCE [LARGE SCALE GENOMIC DNA]</scope>
    <source>
        <strain evidence="4 5">TG57</strain>
    </source>
</reference>
<keyword evidence="1 4" id="KW-0808">Transferase</keyword>
<dbReference type="PANTHER" id="PTHR34220">
    <property type="entry name" value="SENSOR HISTIDINE KINASE YPDA"/>
    <property type="match status" value="1"/>
</dbReference>
<dbReference type="PANTHER" id="PTHR34220:SF7">
    <property type="entry name" value="SENSOR HISTIDINE KINASE YPDA"/>
    <property type="match status" value="1"/>
</dbReference>
<dbReference type="InterPro" id="IPR005467">
    <property type="entry name" value="His_kinase_dom"/>
</dbReference>
<feature type="domain" description="Histidine kinase" evidence="3">
    <location>
        <begin position="10"/>
        <end position="204"/>
    </location>
</feature>
<gene>
    <name evidence="4" type="ORF">Thert_01964</name>
</gene>
<organism evidence="4 5">
    <name type="scientific">Thermoanaerobacterium thermosaccharolyticum</name>
    <name type="common">Clostridium thermosaccharolyticum</name>
    <dbReference type="NCBI Taxonomy" id="1517"/>
    <lineage>
        <taxon>Bacteria</taxon>
        <taxon>Bacillati</taxon>
        <taxon>Bacillota</taxon>
        <taxon>Clostridia</taxon>
        <taxon>Thermoanaerobacterales</taxon>
        <taxon>Thermoanaerobacteraceae</taxon>
        <taxon>Thermoanaerobacterium</taxon>
    </lineage>
</organism>
<evidence type="ECO:0000256" key="2">
    <source>
        <dbReference type="ARBA" id="ARBA00023012"/>
    </source>
</evidence>
<dbReference type="Pfam" id="PF06580">
    <property type="entry name" value="His_kinase"/>
    <property type="match status" value="1"/>
</dbReference>
<evidence type="ECO:0000313" key="4">
    <source>
        <dbReference type="EMBL" id="AST57928.1"/>
    </source>
</evidence>
<dbReference type="AlphaFoldDB" id="A0A223HZN4"/>
<dbReference type="EMBL" id="CP016893">
    <property type="protein sequence ID" value="AST57928.1"/>
    <property type="molecule type" value="Genomic_DNA"/>
</dbReference>
<protein>
    <submittedName>
        <fullName evidence="4">Histidine kinase</fullName>
    </submittedName>
</protein>
<dbReference type="SMART" id="SM00387">
    <property type="entry name" value="HATPase_c"/>
    <property type="match status" value="1"/>
</dbReference>
<dbReference type="InterPro" id="IPR050640">
    <property type="entry name" value="Bact_2-comp_sensor_kinase"/>
</dbReference>
<evidence type="ECO:0000313" key="5">
    <source>
        <dbReference type="Proteomes" id="UP000214975"/>
    </source>
</evidence>
<evidence type="ECO:0000256" key="1">
    <source>
        <dbReference type="ARBA" id="ARBA00022777"/>
    </source>
</evidence>
<dbReference type="Proteomes" id="UP000214975">
    <property type="component" value="Chromosome"/>
</dbReference>
<dbReference type="GO" id="GO:0016020">
    <property type="term" value="C:membrane"/>
    <property type="evidence" value="ECO:0007669"/>
    <property type="project" value="InterPro"/>
</dbReference>
<dbReference type="InterPro" id="IPR003594">
    <property type="entry name" value="HATPase_dom"/>
</dbReference>
<accession>A0A223HZN4</accession>
<dbReference type="InterPro" id="IPR010559">
    <property type="entry name" value="Sig_transdc_His_kin_internal"/>
</dbReference>
<dbReference type="PROSITE" id="PS50109">
    <property type="entry name" value="HIS_KIN"/>
    <property type="match status" value="1"/>
</dbReference>
<keyword evidence="1 4" id="KW-0418">Kinase</keyword>
<sequence length="209" mass="23699">MELKALESQINPHFLFNTLNTIARMALIENAPQTEELIYNLSDILRYSLKNIDQLVDIETEINNIKKYLYIQNIRYGDRISYSIEINEEILNTQIPVMTLQPIVENSIIHGLEGKTEKGFIKINGYKNNDFTIIEIVDNGSGIPQNILNGLLQRNKKSESDSIGLGIQNVDSRIKHFFSDDCGLKIESTVGKGTKVQIKIPFTRSGENV</sequence>
<dbReference type="InterPro" id="IPR036890">
    <property type="entry name" value="HATPase_C_sf"/>
</dbReference>
<dbReference type="Pfam" id="PF02518">
    <property type="entry name" value="HATPase_c"/>
    <property type="match status" value="1"/>
</dbReference>
<keyword evidence="2" id="KW-0902">Two-component regulatory system</keyword>
<proteinExistence type="predicted"/>
<dbReference type="Gene3D" id="3.30.565.10">
    <property type="entry name" value="Histidine kinase-like ATPase, C-terminal domain"/>
    <property type="match status" value="1"/>
</dbReference>
<name>A0A223HZN4_THETR</name>
<evidence type="ECO:0000259" key="3">
    <source>
        <dbReference type="PROSITE" id="PS50109"/>
    </source>
</evidence>
<dbReference type="SUPFAM" id="SSF55874">
    <property type="entry name" value="ATPase domain of HSP90 chaperone/DNA topoisomerase II/histidine kinase"/>
    <property type="match status" value="1"/>
</dbReference>